<dbReference type="SMART" id="SM00906">
    <property type="entry name" value="Fungal_trans"/>
    <property type="match status" value="1"/>
</dbReference>
<evidence type="ECO:0000259" key="4">
    <source>
        <dbReference type="SMART" id="SM00906"/>
    </source>
</evidence>
<sequence length="695" mass="76192">MLWATYANDVLGEDQQASQGLGMCSVQAAQGEVQSHFSVYELRPGRGGLSSADGSPAPSSVRRARAARPSSTHQHGDDDLHFALTKQDADTTPKSQEPIDIWQSIKRVALIKDDEGDSDSDGSSFEHVDQSVKEAALANDHLLFGAPNPSFNLAACHPNHRHIFRLWQIYLDNVNPLLKVTHTPTLQPMIIEAIGDMESISPSMEALMFSIYCVAVLSLDDDECHAAFQTPRETLLGSYQVACKQALLKCSPWRSNNRDALTALLLYLVSLGNQVEPRSLSCMLTVAVHIAKRMGMPYESSSGAPDGDALGHEMNRRLWWCLVMFEHRLCEITGQDKSTSLTPNWNCHVPLNLNDFEMQAGVKTPPAPNENVATEAMFVVVRSELADFVRRSVSHLEVIGGSPSPDAVARTKRKGGELQVLETMLEDRHLKLCNMEIPLHFMTVWATRSTIARSRLTEYYLKWLGPASESPTSEQHSIADGWAIRMLESDTQIRTSPLTKGFLWLAEAGYSPVLTYFHVLHSLIKRPGDELADELWGALCDNYEALMDGPKHHRTRIMFALKFTRLTLQAWHAREAHSKGKNSPSGPPPRLVVDAQARDAQASLGRGRSSAAQRTSPGGQSSGLTPNFGITPGSSTGMSSLFPSPTDMGTGQLYGSSGSSFGFPASAGLMMDMPGQGCAGINMDQFWTGEGFKWI</sequence>
<protein>
    <recommendedName>
        <fullName evidence="4">Xylanolytic transcriptional activator regulatory domain-containing protein</fullName>
    </recommendedName>
</protein>
<dbReference type="GeneID" id="41976352"/>
<dbReference type="AlphaFoldDB" id="A0A507AQ37"/>
<reference evidence="5 6" key="1">
    <citation type="submission" date="2019-06" db="EMBL/GenBank/DDBJ databases">
        <title>Draft genome sequence of the filamentous fungus Phialemoniopsis curvata isolated from diesel fuel.</title>
        <authorList>
            <person name="Varaljay V.A."/>
            <person name="Lyon W.J."/>
            <person name="Crouch A.L."/>
            <person name="Drake C.E."/>
            <person name="Hollomon J.M."/>
            <person name="Nadeau L.J."/>
            <person name="Nunn H.S."/>
            <person name="Stevenson B.S."/>
            <person name="Bojanowski C.L."/>
            <person name="Crookes-Goodson W.J."/>
        </authorList>
    </citation>
    <scope>NUCLEOTIDE SEQUENCE [LARGE SCALE GENOMIC DNA]</scope>
    <source>
        <strain evidence="5 6">D216</strain>
    </source>
</reference>
<evidence type="ECO:0000256" key="1">
    <source>
        <dbReference type="ARBA" id="ARBA00004123"/>
    </source>
</evidence>
<dbReference type="EMBL" id="SKBQ01000061">
    <property type="protein sequence ID" value="TPX09883.1"/>
    <property type="molecule type" value="Genomic_DNA"/>
</dbReference>
<dbReference type="GO" id="GO:0005634">
    <property type="term" value="C:nucleus"/>
    <property type="evidence" value="ECO:0007669"/>
    <property type="project" value="UniProtKB-SubCell"/>
</dbReference>
<accession>A0A507AQ37</accession>
<dbReference type="InterPro" id="IPR050613">
    <property type="entry name" value="Sec_Metabolite_Reg"/>
</dbReference>
<name>A0A507AQ37_9PEZI</name>
<dbReference type="GO" id="GO:0003677">
    <property type="term" value="F:DNA binding"/>
    <property type="evidence" value="ECO:0007669"/>
    <property type="project" value="InterPro"/>
</dbReference>
<dbReference type="Pfam" id="PF04082">
    <property type="entry name" value="Fungal_trans"/>
    <property type="match status" value="1"/>
</dbReference>
<keyword evidence="6" id="KW-1185">Reference proteome</keyword>
<dbReference type="CDD" id="cd12148">
    <property type="entry name" value="fungal_TF_MHR"/>
    <property type="match status" value="1"/>
</dbReference>
<feature type="region of interest" description="Disordered" evidence="3">
    <location>
        <begin position="44"/>
        <end position="79"/>
    </location>
</feature>
<dbReference type="RefSeq" id="XP_030991594.1">
    <property type="nucleotide sequence ID" value="XM_031143811.1"/>
</dbReference>
<dbReference type="Proteomes" id="UP000319257">
    <property type="component" value="Unassembled WGS sequence"/>
</dbReference>
<comment type="caution">
    <text evidence="5">The sequence shown here is derived from an EMBL/GenBank/DDBJ whole genome shotgun (WGS) entry which is preliminary data.</text>
</comment>
<evidence type="ECO:0000256" key="2">
    <source>
        <dbReference type="ARBA" id="ARBA00023242"/>
    </source>
</evidence>
<evidence type="ECO:0000313" key="6">
    <source>
        <dbReference type="Proteomes" id="UP000319257"/>
    </source>
</evidence>
<feature type="compositionally biased region" description="Polar residues" evidence="3">
    <location>
        <begin position="610"/>
        <end position="625"/>
    </location>
</feature>
<feature type="compositionally biased region" description="Polar residues" evidence="3">
    <location>
        <begin position="632"/>
        <end position="649"/>
    </location>
</feature>
<keyword evidence="2" id="KW-0539">Nucleus</keyword>
<evidence type="ECO:0000256" key="3">
    <source>
        <dbReference type="SAM" id="MobiDB-lite"/>
    </source>
</evidence>
<organism evidence="5 6">
    <name type="scientific">Thyridium curvatum</name>
    <dbReference type="NCBI Taxonomy" id="1093900"/>
    <lineage>
        <taxon>Eukaryota</taxon>
        <taxon>Fungi</taxon>
        <taxon>Dikarya</taxon>
        <taxon>Ascomycota</taxon>
        <taxon>Pezizomycotina</taxon>
        <taxon>Sordariomycetes</taxon>
        <taxon>Sordariomycetidae</taxon>
        <taxon>Thyridiales</taxon>
        <taxon>Thyridiaceae</taxon>
        <taxon>Thyridium</taxon>
    </lineage>
</organism>
<dbReference type="InParanoid" id="A0A507AQ37"/>
<dbReference type="OrthoDB" id="2269373at2759"/>
<dbReference type="GO" id="GO:0006351">
    <property type="term" value="P:DNA-templated transcription"/>
    <property type="evidence" value="ECO:0007669"/>
    <property type="project" value="InterPro"/>
</dbReference>
<comment type="subcellular location">
    <subcellularLocation>
        <location evidence="1">Nucleus</location>
    </subcellularLocation>
</comment>
<feature type="compositionally biased region" description="Low complexity" evidence="3">
    <location>
        <begin position="55"/>
        <end position="71"/>
    </location>
</feature>
<dbReference type="GO" id="GO:0008270">
    <property type="term" value="F:zinc ion binding"/>
    <property type="evidence" value="ECO:0007669"/>
    <property type="project" value="InterPro"/>
</dbReference>
<dbReference type="PANTHER" id="PTHR31001:SF45">
    <property type="entry name" value="ZN(II)2CYS6 TRANSCRIPTION FACTOR (EUROFUNG)"/>
    <property type="match status" value="1"/>
</dbReference>
<dbReference type="InterPro" id="IPR007219">
    <property type="entry name" value="XnlR_reg_dom"/>
</dbReference>
<feature type="domain" description="Xylanolytic transcriptional activator regulatory" evidence="4">
    <location>
        <begin position="280"/>
        <end position="356"/>
    </location>
</feature>
<dbReference type="PANTHER" id="PTHR31001">
    <property type="entry name" value="UNCHARACTERIZED TRANSCRIPTIONAL REGULATORY PROTEIN"/>
    <property type="match status" value="1"/>
</dbReference>
<gene>
    <name evidence="5" type="ORF">E0L32_008905</name>
</gene>
<feature type="region of interest" description="Disordered" evidence="3">
    <location>
        <begin position="602"/>
        <end position="649"/>
    </location>
</feature>
<proteinExistence type="predicted"/>
<evidence type="ECO:0000313" key="5">
    <source>
        <dbReference type="EMBL" id="TPX09883.1"/>
    </source>
</evidence>